<dbReference type="EMBL" id="CP011388">
    <property type="protein sequence ID" value="ANE45417.1"/>
    <property type="molecule type" value="Genomic_DNA"/>
</dbReference>
<keyword evidence="2" id="KW-0472">Membrane</keyword>
<dbReference type="InterPro" id="IPR003869">
    <property type="entry name" value="Polysac_CapD-like"/>
</dbReference>
<dbReference type="Proteomes" id="UP000076927">
    <property type="component" value="Chromosome"/>
</dbReference>
<dbReference type="Pfam" id="PF02719">
    <property type="entry name" value="Polysacc_synt_2"/>
    <property type="match status" value="1"/>
</dbReference>
<dbReference type="PANTHER" id="PTHR43318">
    <property type="entry name" value="UDP-N-ACETYLGLUCOSAMINE 4,6-DEHYDRATASE"/>
    <property type="match status" value="1"/>
</dbReference>
<feature type="transmembrane region" description="Helical" evidence="2">
    <location>
        <begin position="42"/>
        <end position="63"/>
    </location>
</feature>
<keyword evidence="5" id="KW-1185">Reference proteome</keyword>
<comment type="similarity">
    <text evidence="1">Belongs to the polysaccharide synthase family.</text>
</comment>
<feature type="transmembrane region" description="Helical" evidence="2">
    <location>
        <begin position="103"/>
        <end position="124"/>
    </location>
</feature>
<sequence>MTYRYRFLSLLIVDIFIVTLSIFLSYFFRFYGDIPDHYLDQFYINALLTVCICTALLIAFNFYNRMWKYANVEDVLLIFGAVMAGNALSYIFTYYILGYVVPLSVFVLSFETMILLTGTIRLFWRVHVKLNRRNTPDPTLRKALIIGAGSCGTLVCEELKRHRTLQPVAYIDDDPRKHRLRISGIPVLGGRERIQAAVELYGINDIIIAIPSAPQKAIHDIIEQAKLTTAKLKIIPRIDDLINGKVTINTIKDVDVEDLLQRDPIRMDQRQISNYIEGKTVLITGAGGSIGSELCRQIVQFHPSSLVLLGHGENSIFSIETELRRLVPHIRIETVIADIQHATRIENVFQLYRPQVVFHAAAHKHVPLMESNPAEAVKNNIIGTKIMAECADRNRVERFVLISTDKAVNPTSVMGATKRVAEMIVQTIGAHSQTKYAAVRFGNVLGSRGSVIPFFKQQILGGGPVTVTDPRMYRFFMTIPEASQLVIQAGSLVKGGEVFILDMGEPVKIVDLARDLIRLSGLEEGRDIDIVYTGLRPGEKLYEELLTNEEGISKTVHNQIFIGLPGNLSVSELELKIKRLEKLLDGNADQIKDALNYIVPSYRNQALQSN</sequence>
<dbReference type="Gene3D" id="3.40.50.720">
    <property type="entry name" value="NAD(P)-binding Rossmann-like Domain"/>
    <property type="match status" value="2"/>
</dbReference>
<keyword evidence="2" id="KW-0812">Transmembrane</keyword>
<accession>A0A172TEV2</accession>
<feature type="domain" description="Polysaccharide biosynthesis protein CapD-like" evidence="3">
    <location>
        <begin position="281"/>
        <end position="562"/>
    </location>
</feature>
<organism evidence="4 5">
    <name type="scientific">Paenibacillus swuensis</name>
    <dbReference type="NCBI Taxonomy" id="1178515"/>
    <lineage>
        <taxon>Bacteria</taxon>
        <taxon>Bacillati</taxon>
        <taxon>Bacillota</taxon>
        <taxon>Bacilli</taxon>
        <taxon>Bacillales</taxon>
        <taxon>Paenibacillaceae</taxon>
        <taxon>Paenibacillus</taxon>
    </lineage>
</organism>
<evidence type="ECO:0000313" key="4">
    <source>
        <dbReference type="EMBL" id="ANE45417.1"/>
    </source>
</evidence>
<evidence type="ECO:0000259" key="3">
    <source>
        <dbReference type="Pfam" id="PF02719"/>
    </source>
</evidence>
<evidence type="ECO:0000256" key="1">
    <source>
        <dbReference type="ARBA" id="ARBA00007430"/>
    </source>
</evidence>
<dbReference type="PANTHER" id="PTHR43318:SF1">
    <property type="entry name" value="POLYSACCHARIDE BIOSYNTHESIS PROTEIN EPSC-RELATED"/>
    <property type="match status" value="1"/>
</dbReference>
<dbReference type="Pfam" id="PF13727">
    <property type="entry name" value="CoA_binding_3"/>
    <property type="match status" value="1"/>
</dbReference>
<evidence type="ECO:0000256" key="2">
    <source>
        <dbReference type="SAM" id="Phobius"/>
    </source>
</evidence>
<dbReference type="InterPro" id="IPR036291">
    <property type="entry name" value="NAD(P)-bd_dom_sf"/>
</dbReference>
<gene>
    <name evidence="4" type="ORF">SY83_02730</name>
</gene>
<dbReference type="RefSeq" id="WP_068604036.1">
    <property type="nucleotide sequence ID" value="NZ_CP011388.1"/>
</dbReference>
<dbReference type="PATRIC" id="fig|1178515.4.peg.530"/>
<evidence type="ECO:0000313" key="5">
    <source>
        <dbReference type="Proteomes" id="UP000076927"/>
    </source>
</evidence>
<reference evidence="4 5" key="1">
    <citation type="submission" date="2015-01" db="EMBL/GenBank/DDBJ databases">
        <title>Paenibacillus swuensis/DY6/whole genome sequencing.</title>
        <authorList>
            <person name="Kim M.K."/>
            <person name="Srinivasan S."/>
            <person name="Lee J.-J."/>
        </authorList>
    </citation>
    <scope>NUCLEOTIDE SEQUENCE [LARGE SCALE GENOMIC DNA]</scope>
    <source>
        <strain evidence="4 5">DY6</strain>
    </source>
</reference>
<keyword evidence="2" id="KW-1133">Transmembrane helix</keyword>
<proteinExistence type="inferred from homology"/>
<dbReference type="InterPro" id="IPR051203">
    <property type="entry name" value="Polysaccharide_Synthase-Rel"/>
</dbReference>
<feature type="transmembrane region" description="Helical" evidence="2">
    <location>
        <begin position="7"/>
        <end position="30"/>
    </location>
</feature>
<dbReference type="STRING" id="1178515.SY83_02730"/>
<name>A0A172TEV2_9BACL</name>
<dbReference type="OrthoDB" id="9803111at2"/>
<dbReference type="CDD" id="cd05237">
    <property type="entry name" value="UDP_invert_4-6DH_SDR_e"/>
    <property type="match status" value="1"/>
</dbReference>
<dbReference type="KEGG" id="pswu:SY83_02730"/>
<dbReference type="AlphaFoldDB" id="A0A172TEV2"/>
<protein>
    <submittedName>
        <fullName evidence="4">Polysaccharide biosynthesis protein</fullName>
    </submittedName>
</protein>
<dbReference type="SUPFAM" id="SSF51735">
    <property type="entry name" value="NAD(P)-binding Rossmann-fold domains"/>
    <property type="match status" value="2"/>
</dbReference>
<feature type="transmembrane region" description="Helical" evidence="2">
    <location>
        <begin position="75"/>
        <end position="97"/>
    </location>
</feature>